<dbReference type="Gene3D" id="2.40.10.220">
    <property type="entry name" value="predicted glycosyltransferase like domains"/>
    <property type="match status" value="1"/>
</dbReference>
<evidence type="ECO:0000313" key="4">
    <source>
        <dbReference type="Proteomes" id="UP000186469"/>
    </source>
</evidence>
<dbReference type="RefSeq" id="WP_072696556.1">
    <property type="nucleotide sequence ID" value="NZ_FRDI01000003.1"/>
</dbReference>
<feature type="region of interest" description="Disordered" evidence="1">
    <location>
        <begin position="1"/>
        <end position="22"/>
    </location>
</feature>
<dbReference type="OrthoDB" id="5465017at2"/>
<sequence>MTRLVSGSFSQGNTINNSRKHKRLPKPFPVMLCPLTFSPSSFNHDAYCIDISKGGLSLETRRAYTIGDKLQVKIHMPRLNKYSPGFFKYYENDADQYFTAISEVAWCKSQAGSYCVGIKFINVDEDQSIALGGLINNALSQFSASL</sequence>
<dbReference type="GO" id="GO:0035438">
    <property type="term" value="F:cyclic-di-GMP binding"/>
    <property type="evidence" value="ECO:0007669"/>
    <property type="project" value="InterPro"/>
</dbReference>
<evidence type="ECO:0000256" key="1">
    <source>
        <dbReference type="SAM" id="MobiDB-lite"/>
    </source>
</evidence>
<feature type="domain" description="PilZ" evidence="2">
    <location>
        <begin position="18"/>
        <end position="135"/>
    </location>
</feature>
<reference evidence="3 4" key="1">
    <citation type="submission" date="2016-12" db="EMBL/GenBank/DDBJ databases">
        <authorList>
            <person name="Song W.-J."/>
            <person name="Kurnit D.M."/>
        </authorList>
    </citation>
    <scope>NUCLEOTIDE SEQUENCE [LARGE SCALE GENOMIC DNA]</scope>
    <source>
        <strain evidence="3 4">DSM 11393</strain>
    </source>
</reference>
<evidence type="ECO:0000259" key="2">
    <source>
        <dbReference type="Pfam" id="PF07238"/>
    </source>
</evidence>
<dbReference type="AlphaFoldDB" id="A0A1M7SF84"/>
<dbReference type="InterPro" id="IPR009875">
    <property type="entry name" value="PilZ_domain"/>
</dbReference>
<dbReference type="SUPFAM" id="SSF141371">
    <property type="entry name" value="PilZ domain-like"/>
    <property type="match status" value="1"/>
</dbReference>
<proteinExistence type="predicted"/>
<feature type="compositionally biased region" description="Polar residues" evidence="1">
    <location>
        <begin position="1"/>
        <end position="17"/>
    </location>
</feature>
<evidence type="ECO:0000313" key="3">
    <source>
        <dbReference type="EMBL" id="SHN57158.1"/>
    </source>
</evidence>
<protein>
    <submittedName>
        <fullName evidence="3">PilZ domain-containing protein</fullName>
    </submittedName>
</protein>
<organism evidence="3 4">
    <name type="scientific">Desulfovibrio litoralis DSM 11393</name>
    <dbReference type="NCBI Taxonomy" id="1121455"/>
    <lineage>
        <taxon>Bacteria</taxon>
        <taxon>Pseudomonadati</taxon>
        <taxon>Thermodesulfobacteriota</taxon>
        <taxon>Desulfovibrionia</taxon>
        <taxon>Desulfovibrionales</taxon>
        <taxon>Desulfovibrionaceae</taxon>
        <taxon>Desulfovibrio</taxon>
    </lineage>
</organism>
<accession>A0A1M7SF84</accession>
<dbReference type="EMBL" id="FRDI01000003">
    <property type="protein sequence ID" value="SHN57158.1"/>
    <property type="molecule type" value="Genomic_DNA"/>
</dbReference>
<gene>
    <name evidence="3" type="ORF">SAMN02745728_00875</name>
</gene>
<dbReference type="Proteomes" id="UP000186469">
    <property type="component" value="Unassembled WGS sequence"/>
</dbReference>
<dbReference type="Pfam" id="PF07238">
    <property type="entry name" value="PilZ"/>
    <property type="match status" value="1"/>
</dbReference>
<keyword evidence="4" id="KW-1185">Reference proteome</keyword>
<name>A0A1M7SF84_9BACT</name>